<evidence type="ECO:0000313" key="3">
    <source>
        <dbReference type="EMBL" id="CAL8142868.1"/>
    </source>
</evidence>
<dbReference type="PROSITE" id="PS50026">
    <property type="entry name" value="EGF_3"/>
    <property type="match status" value="1"/>
</dbReference>
<name>A0ABP1S320_9HEXA</name>
<dbReference type="EMBL" id="CAXLJM020000149">
    <property type="protein sequence ID" value="CAL8142868.1"/>
    <property type="molecule type" value="Genomic_DNA"/>
</dbReference>
<dbReference type="InterPro" id="IPR000742">
    <property type="entry name" value="EGF"/>
</dbReference>
<evidence type="ECO:0000313" key="4">
    <source>
        <dbReference type="Proteomes" id="UP001642540"/>
    </source>
</evidence>
<keyword evidence="4" id="KW-1185">Reference proteome</keyword>
<dbReference type="Proteomes" id="UP001642540">
    <property type="component" value="Unassembled WGS sequence"/>
</dbReference>
<protein>
    <recommendedName>
        <fullName evidence="2">EGF-like domain-containing protein</fullName>
    </recommendedName>
</protein>
<keyword evidence="1" id="KW-0245">EGF-like domain</keyword>
<evidence type="ECO:0000259" key="2">
    <source>
        <dbReference type="PROSITE" id="PS50026"/>
    </source>
</evidence>
<sequence length="143" mass="15810">MIKAWMPNHLPPSPLPTCDKKADNCGNNTECRIFHDSNTYCVCKPGYFGSPYGEPGCQLGLQCMNSTQCPSNKECINGKCTDPCRNKQVDCGPHAGCSSNEHRAKCICNIGTIRNPDGECVPVRGALAERTAFFRSFEDFRRK</sequence>
<comment type="caution">
    <text evidence="3">The sequence shown here is derived from an EMBL/GenBank/DDBJ whole genome shotgun (WGS) entry which is preliminary data.</text>
</comment>
<feature type="domain" description="EGF-like" evidence="2">
    <location>
        <begin position="14"/>
        <end position="58"/>
    </location>
</feature>
<dbReference type="SUPFAM" id="SSF90148">
    <property type="entry name" value="DPY module"/>
    <property type="match status" value="1"/>
</dbReference>
<dbReference type="PANTHER" id="PTHR22963:SF39">
    <property type="entry name" value="DUMPY"/>
    <property type="match status" value="1"/>
</dbReference>
<organism evidence="3 4">
    <name type="scientific">Orchesella dallaii</name>
    <dbReference type="NCBI Taxonomy" id="48710"/>
    <lineage>
        <taxon>Eukaryota</taxon>
        <taxon>Metazoa</taxon>
        <taxon>Ecdysozoa</taxon>
        <taxon>Arthropoda</taxon>
        <taxon>Hexapoda</taxon>
        <taxon>Collembola</taxon>
        <taxon>Entomobryomorpha</taxon>
        <taxon>Entomobryoidea</taxon>
        <taxon>Orchesellidae</taxon>
        <taxon>Orchesellinae</taxon>
        <taxon>Orchesella</taxon>
    </lineage>
</organism>
<proteinExistence type="predicted"/>
<dbReference type="PANTHER" id="PTHR22963">
    <property type="entry name" value="ENDOGLIN-RELATED"/>
    <property type="match status" value="1"/>
</dbReference>
<evidence type="ECO:0000256" key="1">
    <source>
        <dbReference type="PROSITE-ProRule" id="PRU00076"/>
    </source>
</evidence>
<gene>
    <name evidence="3" type="ORF">ODALV1_LOCUS29175</name>
</gene>
<accession>A0ABP1S320</accession>
<reference evidence="3 4" key="1">
    <citation type="submission" date="2024-08" db="EMBL/GenBank/DDBJ databases">
        <authorList>
            <person name="Cucini C."/>
            <person name="Frati F."/>
        </authorList>
    </citation>
    <scope>NUCLEOTIDE SEQUENCE [LARGE SCALE GENOMIC DNA]</scope>
</reference>
<comment type="caution">
    <text evidence="1">Lacks conserved residue(s) required for the propagation of feature annotation.</text>
</comment>